<comment type="caution">
    <text evidence="1">The sequence shown here is derived from an EMBL/GenBank/DDBJ whole genome shotgun (WGS) entry which is preliminary data.</text>
</comment>
<protein>
    <submittedName>
        <fullName evidence="1">Guanylate kinase</fullName>
    </submittedName>
</protein>
<gene>
    <name evidence="1" type="ORF">FHX49_002491</name>
</gene>
<evidence type="ECO:0000313" key="2">
    <source>
        <dbReference type="Proteomes" id="UP000529310"/>
    </source>
</evidence>
<organism evidence="1 2">
    <name type="scientific">Microbacterium endophyticum</name>
    <dbReference type="NCBI Taxonomy" id="1526412"/>
    <lineage>
        <taxon>Bacteria</taxon>
        <taxon>Bacillati</taxon>
        <taxon>Actinomycetota</taxon>
        <taxon>Actinomycetes</taxon>
        <taxon>Micrococcales</taxon>
        <taxon>Microbacteriaceae</taxon>
        <taxon>Microbacterium</taxon>
    </lineage>
</organism>
<evidence type="ECO:0000313" key="1">
    <source>
        <dbReference type="EMBL" id="MBB2976903.1"/>
    </source>
</evidence>
<dbReference type="Proteomes" id="UP000529310">
    <property type="component" value="Unassembled WGS sequence"/>
</dbReference>
<name>A0A7W4V4V7_9MICO</name>
<dbReference type="AlphaFoldDB" id="A0A7W4V4V7"/>
<keyword evidence="2" id="KW-1185">Reference proteome</keyword>
<dbReference type="RefSeq" id="WP_165140215.1">
    <property type="nucleotide sequence ID" value="NZ_CP049255.1"/>
</dbReference>
<dbReference type="GO" id="GO:0016301">
    <property type="term" value="F:kinase activity"/>
    <property type="evidence" value="ECO:0007669"/>
    <property type="project" value="UniProtKB-KW"/>
</dbReference>
<sequence length="49" mass="5520">MNETAMEAAHEAVAHARQAKYLAKDDEFRELAKAVENIAKALERFTQDS</sequence>
<keyword evidence="1" id="KW-0808">Transferase</keyword>
<reference evidence="1 2" key="1">
    <citation type="submission" date="2020-08" db="EMBL/GenBank/DDBJ databases">
        <title>Sequencing the genomes of 1000 actinobacteria strains.</title>
        <authorList>
            <person name="Klenk H.-P."/>
        </authorList>
    </citation>
    <scope>NUCLEOTIDE SEQUENCE [LARGE SCALE GENOMIC DNA]</scope>
    <source>
        <strain evidence="1 2">DSM 27099</strain>
    </source>
</reference>
<dbReference type="EMBL" id="JACHWQ010000009">
    <property type="protein sequence ID" value="MBB2976903.1"/>
    <property type="molecule type" value="Genomic_DNA"/>
</dbReference>
<accession>A0A7W4V4V7</accession>
<proteinExistence type="predicted"/>
<keyword evidence="1" id="KW-0418">Kinase</keyword>